<accession>A0A2I0WQ30</accession>
<dbReference type="Proteomes" id="UP000233837">
    <property type="component" value="Unassembled WGS sequence"/>
</dbReference>
<reference evidence="1 2" key="1">
    <citation type="journal article" date="2016" name="Sci. Rep.">
        <title>The Dendrobium catenatum Lindl. genome sequence provides insights into polysaccharide synthase, floral development and adaptive evolution.</title>
        <authorList>
            <person name="Zhang G.Q."/>
            <person name="Xu Q."/>
            <person name="Bian C."/>
            <person name="Tsai W.C."/>
            <person name="Yeh C.M."/>
            <person name="Liu K.W."/>
            <person name="Yoshida K."/>
            <person name="Zhang L.S."/>
            <person name="Chang S.B."/>
            <person name="Chen F."/>
            <person name="Shi Y."/>
            <person name="Su Y.Y."/>
            <person name="Zhang Y.Q."/>
            <person name="Chen L.J."/>
            <person name="Yin Y."/>
            <person name="Lin M."/>
            <person name="Huang H."/>
            <person name="Deng H."/>
            <person name="Wang Z.W."/>
            <person name="Zhu S.L."/>
            <person name="Zhao X."/>
            <person name="Deng C."/>
            <person name="Niu S.C."/>
            <person name="Huang J."/>
            <person name="Wang M."/>
            <person name="Liu G.H."/>
            <person name="Yang H.J."/>
            <person name="Xiao X.J."/>
            <person name="Hsiao Y.Y."/>
            <person name="Wu W.L."/>
            <person name="Chen Y.Y."/>
            <person name="Mitsuda N."/>
            <person name="Ohme-Takagi M."/>
            <person name="Luo Y.B."/>
            <person name="Van de Peer Y."/>
            <person name="Liu Z.J."/>
        </authorList>
    </citation>
    <scope>NUCLEOTIDE SEQUENCE [LARGE SCALE GENOMIC DNA]</scope>
    <source>
        <tissue evidence="1">The whole plant</tissue>
    </source>
</reference>
<evidence type="ECO:0000313" key="1">
    <source>
        <dbReference type="EMBL" id="PKU77772.1"/>
    </source>
</evidence>
<name>A0A2I0WQ30_9ASPA</name>
<proteinExistence type="predicted"/>
<evidence type="ECO:0000313" key="2">
    <source>
        <dbReference type="Proteomes" id="UP000233837"/>
    </source>
</evidence>
<keyword evidence="2" id="KW-1185">Reference proteome</keyword>
<gene>
    <name evidence="1" type="ORF">MA16_Dca005604</name>
</gene>
<reference evidence="1 2" key="2">
    <citation type="journal article" date="2017" name="Nature">
        <title>The Apostasia genome and the evolution of orchids.</title>
        <authorList>
            <person name="Zhang G.Q."/>
            <person name="Liu K.W."/>
            <person name="Li Z."/>
            <person name="Lohaus R."/>
            <person name="Hsiao Y.Y."/>
            <person name="Niu S.C."/>
            <person name="Wang J.Y."/>
            <person name="Lin Y.C."/>
            <person name="Xu Q."/>
            <person name="Chen L.J."/>
            <person name="Yoshida K."/>
            <person name="Fujiwara S."/>
            <person name="Wang Z.W."/>
            <person name="Zhang Y.Q."/>
            <person name="Mitsuda N."/>
            <person name="Wang M."/>
            <person name="Liu G.H."/>
            <person name="Pecoraro L."/>
            <person name="Huang H.X."/>
            <person name="Xiao X.J."/>
            <person name="Lin M."/>
            <person name="Wu X.Y."/>
            <person name="Wu W.L."/>
            <person name="Chen Y.Y."/>
            <person name="Chang S.B."/>
            <person name="Sakamoto S."/>
            <person name="Ohme-Takagi M."/>
            <person name="Yagi M."/>
            <person name="Zeng S.J."/>
            <person name="Shen C.Y."/>
            <person name="Yeh C.M."/>
            <person name="Luo Y.B."/>
            <person name="Tsai W.C."/>
            <person name="Van de Peer Y."/>
            <person name="Liu Z.J."/>
        </authorList>
    </citation>
    <scope>NUCLEOTIDE SEQUENCE [LARGE SCALE GENOMIC DNA]</scope>
    <source>
        <tissue evidence="1">The whole plant</tissue>
    </source>
</reference>
<dbReference type="AlphaFoldDB" id="A0A2I0WQ30"/>
<organism evidence="1 2">
    <name type="scientific">Dendrobium catenatum</name>
    <dbReference type="NCBI Taxonomy" id="906689"/>
    <lineage>
        <taxon>Eukaryota</taxon>
        <taxon>Viridiplantae</taxon>
        <taxon>Streptophyta</taxon>
        <taxon>Embryophyta</taxon>
        <taxon>Tracheophyta</taxon>
        <taxon>Spermatophyta</taxon>
        <taxon>Magnoliopsida</taxon>
        <taxon>Liliopsida</taxon>
        <taxon>Asparagales</taxon>
        <taxon>Orchidaceae</taxon>
        <taxon>Epidendroideae</taxon>
        <taxon>Malaxideae</taxon>
        <taxon>Dendrobiinae</taxon>
        <taxon>Dendrobium</taxon>
    </lineage>
</organism>
<protein>
    <submittedName>
        <fullName evidence="1">Uncharacterized protein</fullName>
    </submittedName>
</protein>
<sequence>MFGYEEFLRRNVEAYVIFCGGRISKKDTWERFWVKFGFDKHQRLIDVKCYNIRYYSALNLFEHDLISYV</sequence>
<dbReference type="EMBL" id="KZ502486">
    <property type="protein sequence ID" value="PKU77772.1"/>
    <property type="molecule type" value="Genomic_DNA"/>
</dbReference>